<reference evidence="2 3" key="1">
    <citation type="submission" date="2017-06" db="EMBL/GenBank/DDBJ databases">
        <authorList>
            <person name="Kim H.J."/>
            <person name="Triplett B.A."/>
        </authorList>
    </citation>
    <scope>NUCLEOTIDE SEQUENCE [LARGE SCALE GENOMIC DNA]</scope>
    <source>
        <strain evidence="2 3">DS15</strain>
    </source>
</reference>
<dbReference type="Pfam" id="PF18722">
    <property type="entry name" value="MazG_C"/>
    <property type="match status" value="1"/>
</dbReference>
<gene>
    <name evidence="2" type="ORF">SAMN06295955_108172</name>
</gene>
<sequence length="393" mass="44374">MTADDFETLTVDQYASEAARTDQRKGSGTIGFTMLGLFGETGSLLAEAKKKQRDAASYLGYAEAVAEEIGDVLWYLAAIARRHRLALSDIAAAALKTDRPYAEGTNESLSLHALQPAHIPLAKAPMPEFEHSLLALASEVGLLAREIEGGNSTRHRADVAERLVAVTRCLIRASTDSGITIEAAAIKNLQKIFDRWPRERIFPPAFDADKNAEEQLPRSMQIDIYERKVRGQDYVFQRSRGVYVGDRLTDNAIEPDDYRFHDVFHYAYVAVLGWSPVIRALLRLKRKSDPKLDDAEDGARAILIEEGVTSWLFGQAQQLNFFEDVKRGGLPLDMLKHVRQFVAGYEADRCPLWLWEEAILQGYAAFRFLQKNRRARITIDFARHRLRIKELPQ</sequence>
<dbReference type="Gene3D" id="1.10.287.1080">
    <property type="entry name" value="MazG-like"/>
    <property type="match status" value="2"/>
</dbReference>
<protein>
    <submittedName>
        <fullName evidence="2">MazG nucleotide pyrophosphohydrolase domain-containing protein</fullName>
    </submittedName>
</protein>
<keyword evidence="3" id="KW-1185">Reference proteome</keyword>
<keyword evidence="2" id="KW-0378">Hydrolase</keyword>
<feature type="domain" description="MazG C-terminal" evidence="1">
    <location>
        <begin position="204"/>
        <end position="390"/>
    </location>
</feature>
<proteinExistence type="predicted"/>
<dbReference type="SUPFAM" id="SSF101386">
    <property type="entry name" value="all-alpha NTP pyrophosphatases"/>
    <property type="match status" value="1"/>
</dbReference>
<dbReference type="InterPro" id="IPR041407">
    <property type="entry name" value="MazG_C"/>
</dbReference>
<dbReference type="GO" id="GO:0016787">
    <property type="term" value="F:hydrolase activity"/>
    <property type="evidence" value="ECO:0007669"/>
    <property type="project" value="UniProtKB-KW"/>
</dbReference>
<dbReference type="AlphaFoldDB" id="A0A239IVA5"/>
<dbReference type="Proteomes" id="UP000198339">
    <property type="component" value="Unassembled WGS sequence"/>
</dbReference>
<name>A0A239IVA5_9SPHN</name>
<dbReference type="CDD" id="cd11541">
    <property type="entry name" value="NTP-PPase_u4"/>
    <property type="match status" value="1"/>
</dbReference>
<evidence type="ECO:0000313" key="2">
    <source>
        <dbReference type="EMBL" id="SNS97312.1"/>
    </source>
</evidence>
<dbReference type="EMBL" id="FZPA01000008">
    <property type="protein sequence ID" value="SNS97312.1"/>
    <property type="molecule type" value="Genomic_DNA"/>
</dbReference>
<dbReference type="InterPro" id="IPR011379">
    <property type="entry name" value="MazG-related_GP37"/>
</dbReference>
<accession>A0A239IVA5</accession>
<dbReference type="OrthoDB" id="5953925at2"/>
<dbReference type="RefSeq" id="WP_089216275.1">
    <property type="nucleotide sequence ID" value="NZ_FZPA01000008.1"/>
</dbReference>
<organism evidence="2 3">
    <name type="scientific">Sphingopyxis indica</name>
    <dbReference type="NCBI Taxonomy" id="436663"/>
    <lineage>
        <taxon>Bacteria</taxon>
        <taxon>Pseudomonadati</taxon>
        <taxon>Pseudomonadota</taxon>
        <taxon>Alphaproteobacteria</taxon>
        <taxon>Sphingomonadales</taxon>
        <taxon>Sphingomonadaceae</taxon>
        <taxon>Sphingopyxis</taxon>
    </lineage>
</organism>
<evidence type="ECO:0000259" key="1">
    <source>
        <dbReference type="Pfam" id="PF18722"/>
    </source>
</evidence>
<evidence type="ECO:0000313" key="3">
    <source>
        <dbReference type="Proteomes" id="UP000198339"/>
    </source>
</evidence>